<organism evidence="8 9">
    <name type="scientific">Amycolatopsis xylanica</name>
    <dbReference type="NCBI Taxonomy" id="589385"/>
    <lineage>
        <taxon>Bacteria</taxon>
        <taxon>Bacillati</taxon>
        <taxon>Actinomycetota</taxon>
        <taxon>Actinomycetes</taxon>
        <taxon>Pseudonocardiales</taxon>
        <taxon>Pseudonocardiaceae</taxon>
        <taxon>Amycolatopsis</taxon>
    </lineage>
</organism>
<keyword evidence="3" id="KW-0808">Transferase</keyword>
<dbReference type="GO" id="GO:0009102">
    <property type="term" value="P:biotin biosynthetic process"/>
    <property type="evidence" value="ECO:0007669"/>
    <property type="project" value="TreeGrafter"/>
</dbReference>
<accession>A0A1H3G372</accession>
<keyword evidence="4" id="KW-0663">Pyridoxal phosphate</keyword>
<reference evidence="8 9" key="1">
    <citation type="submission" date="2016-10" db="EMBL/GenBank/DDBJ databases">
        <authorList>
            <person name="de Groot N.N."/>
        </authorList>
    </citation>
    <scope>NUCLEOTIDE SEQUENCE [LARGE SCALE GENOMIC DNA]</scope>
    <source>
        <strain evidence="8 9">CPCC 202699</strain>
    </source>
</reference>
<dbReference type="GO" id="GO:0017000">
    <property type="term" value="P:antibiotic biosynthetic process"/>
    <property type="evidence" value="ECO:0007669"/>
    <property type="project" value="UniProtKB-KW"/>
</dbReference>
<evidence type="ECO:0000256" key="1">
    <source>
        <dbReference type="ARBA" id="ARBA00001933"/>
    </source>
</evidence>
<dbReference type="EC" id="2.3.1.47" evidence="2"/>
<evidence type="ECO:0000256" key="3">
    <source>
        <dbReference type="ARBA" id="ARBA00022679"/>
    </source>
</evidence>
<evidence type="ECO:0000256" key="2">
    <source>
        <dbReference type="ARBA" id="ARBA00013187"/>
    </source>
</evidence>
<dbReference type="InterPro" id="IPR015421">
    <property type="entry name" value="PyrdxlP-dep_Trfase_major"/>
</dbReference>
<evidence type="ECO:0000256" key="5">
    <source>
        <dbReference type="ARBA" id="ARBA00023194"/>
    </source>
</evidence>
<dbReference type="Pfam" id="PF00155">
    <property type="entry name" value="Aminotran_1_2"/>
    <property type="match status" value="1"/>
</dbReference>
<dbReference type="GO" id="GO:0030170">
    <property type="term" value="F:pyridoxal phosphate binding"/>
    <property type="evidence" value="ECO:0007669"/>
    <property type="project" value="InterPro"/>
</dbReference>
<dbReference type="SUPFAM" id="SSF53383">
    <property type="entry name" value="PLP-dependent transferases"/>
    <property type="match status" value="1"/>
</dbReference>
<proteinExistence type="predicted"/>
<protein>
    <recommendedName>
        <fullName evidence="2">8-amino-7-oxononanoate synthase</fullName>
        <ecNumber evidence="2">2.3.1.47</ecNumber>
    </recommendedName>
</protein>
<dbReference type="OrthoDB" id="9807157at2"/>
<dbReference type="STRING" id="589385.SAMN05421504_104108"/>
<dbReference type="InterPro" id="IPR050087">
    <property type="entry name" value="AON_synthase_class-II"/>
</dbReference>
<dbReference type="AlphaFoldDB" id="A0A1H3G372"/>
<dbReference type="InterPro" id="IPR004839">
    <property type="entry name" value="Aminotransferase_I/II_large"/>
</dbReference>
<dbReference type="Gene3D" id="3.90.1150.10">
    <property type="entry name" value="Aspartate Aminotransferase, domain 1"/>
    <property type="match status" value="1"/>
</dbReference>
<dbReference type="PANTHER" id="PTHR13693:SF100">
    <property type="entry name" value="8-AMINO-7-OXONONANOATE SYNTHASE"/>
    <property type="match status" value="1"/>
</dbReference>
<evidence type="ECO:0000313" key="9">
    <source>
        <dbReference type="Proteomes" id="UP000199515"/>
    </source>
</evidence>
<dbReference type="Gene3D" id="3.40.640.10">
    <property type="entry name" value="Type I PLP-dependent aspartate aminotransferase-like (Major domain)"/>
    <property type="match status" value="1"/>
</dbReference>
<keyword evidence="5" id="KW-0045">Antibiotic biosynthesis</keyword>
<gene>
    <name evidence="8" type="ORF">SAMN05421504_104108</name>
</gene>
<dbReference type="Proteomes" id="UP000199515">
    <property type="component" value="Unassembled WGS sequence"/>
</dbReference>
<dbReference type="EMBL" id="FNON01000004">
    <property type="protein sequence ID" value="SDX97711.1"/>
    <property type="molecule type" value="Genomic_DNA"/>
</dbReference>
<sequence>MTVIDGFERAERLGLLHATAEDERLDGRIVTVNGTRMVNFGSCGYTGLETHPSLKAAVIEAVQRYGTQFSATRAYVSSPDYPATEAALSELFGRPALVTSSTSMANMAAICTLTTDRDLILIDAQAHRSVQMATMIARGQGSEVQVVPHSNIAALSRKLTEAAGRYRRVWYLADGLYSMFGDFAPIDGLNRLVAEHPDLWLLLDDAHSVSWTGTHGRGHVLEHLSRSALDRTVVTASLNKSFGAAGGAIAFPDQAMRDQVFSYGWPMIFSGPVQPPMLAAIRASAELHLSGEIIGRQTRLRDAIRFFNTEAARRGLPLVFENETPIRYVAAGDTASAINLAERLQKAGFLVNCASYPAVPPKRSGIRVALTLHQRKEDIIGLVESIAESLPRALADEDISSAELVRGFHREFAGREVTLREVGAW</sequence>
<comment type="catalytic activity">
    <reaction evidence="6">
        <text>6-carboxyhexanoyl-[ACP] + L-alanine + H(+) = (8S)-8-amino-7-oxononanoate + holo-[ACP] + CO2</text>
        <dbReference type="Rhea" id="RHEA:42288"/>
        <dbReference type="Rhea" id="RHEA-COMP:9685"/>
        <dbReference type="Rhea" id="RHEA-COMP:9955"/>
        <dbReference type="ChEBI" id="CHEBI:15378"/>
        <dbReference type="ChEBI" id="CHEBI:16526"/>
        <dbReference type="ChEBI" id="CHEBI:57972"/>
        <dbReference type="ChEBI" id="CHEBI:64479"/>
        <dbReference type="ChEBI" id="CHEBI:78846"/>
        <dbReference type="ChEBI" id="CHEBI:149468"/>
        <dbReference type="EC" id="2.3.1.47"/>
    </reaction>
</comment>
<evidence type="ECO:0000259" key="7">
    <source>
        <dbReference type="Pfam" id="PF00155"/>
    </source>
</evidence>
<dbReference type="RefSeq" id="WP_091290681.1">
    <property type="nucleotide sequence ID" value="NZ_FNON01000004.1"/>
</dbReference>
<evidence type="ECO:0000256" key="6">
    <source>
        <dbReference type="ARBA" id="ARBA00047715"/>
    </source>
</evidence>
<evidence type="ECO:0000313" key="8">
    <source>
        <dbReference type="EMBL" id="SDX97711.1"/>
    </source>
</evidence>
<comment type="cofactor">
    <cofactor evidence="1">
        <name>pyridoxal 5'-phosphate</name>
        <dbReference type="ChEBI" id="CHEBI:597326"/>
    </cofactor>
</comment>
<name>A0A1H3G372_9PSEU</name>
<dbReference type="GO" id="GO:0008710">
    <property type="term" value="F:8-amino-7-oxononanoate synthase activity"/>
    <property type="evidence" value="ECO:0007669"/>
    <property type="project" value="UniProtKB-EC"/>
</dbReference>
<evidence type="ECO:0000256" key="4">
    <source>
        <dbReference type="ARBA" id="ARBA00022898"/>
    </source>
</evidence>
<dbReference type="InterPro" id="IPR015422">
    <property type="entry name" value="PyrdxlP-dep_Trfase_small"/>
</dbReference>
<dbReference type="PANTHER" id="PTHR13693">
    <property type="entry name" value="CLASS II AMINOTRANSFERASE/8-AMINO-7-OXONONANOATE SYNTHASE"/>
    <property type="match status" value="1"/>
</dbReference>
<keyword evidence="9" id="KW-1185">Reference proteome</keyword>
<dbReference type="InterPro" id="IPR015424">
    <property type="entry name" value="PyrdxlP-dep_Trfase"/>
</dbReference>
<feature type="domain" description="Aminotransferase class I/classII large" evidence="7">
    <location>
        <begin position="36"/>
        <end position="370"/>
    </location>
</feature>